<dbReference type="InterPro" id="IPR007296">
    <property type="entry name" value="DUF403"/>
</dbReference>
<gene>
    <name evidence="4" type="ORF">ZMTM_03670</name>
</gene>
<dbReference type="RefSeq" id="WP_221764665.1">
    <property type="nucleotide sequence ID" value="NZ_AP024110.1"/>
</dbReference>
<dbReference type="Pfam" id="PF14403">
    <property type="entry name" value="CP_ATPgrasp_2"/>
    <property type="match status" value="1"/>
</dbReference>
<dbReference type="PANTHER" id="PTHR34595">
    <property type="entry name" value="BLR5612 PROTEIN"/>
    <property type="match status" value="1"/>
</dbReference>
<feature type="domain" description="Circularly permuted ATP-grasp type 2" evidence="3">
    <location>
        <begin position="82"/>
        <end position="480"/>
    </location>
</feature>
<dbReference type="AlphaFoldDB" id="A0A8D5GAR4"/>
<accession>A0A8D5GAR4</accession>
<dbReference type="EMBL" id="AP024110">
    <property type="protein sequence ID" value="BCM24108.1"/>
    <property type="molecule type" value="Genomic_DNA"/>
</dbReference>
<reference evidence="4" key="1">
    <citation type="journal article" date="2021" name="Arch. Microbiol.">
        <title>Methyloradius palustris gen. nov., sp. nov., a methanol-oxidizing bacterium isolated from snow.</title>
        <authorList>
            <person name="Miyadera T."/>
            <person name="Kojima H."/>
            <person name="Fukui M."/>
        </authorList>
    </citation>
    <scope>NUCLEOTIDE SEQUENCE</scope>
    <source>
        <strain evidence="4">Zm11</strain>
    </source>
</reference>
<feature type="domain" description="DUF403" evidence="2">
    <location>
        <begin position="529"/>
        <end position="847"/>
    </location>
</feature>
<sequence length="869" mass="97182">MLESILNSYPSHQDRHDELLESSGKPRPHWQELISTLEQVSPAQMRERVESIQRQVRENGVTYNVYADTKGLQRPWGLDVLPFILPHEEWAGIEAAVIQRATLLNALLNDVYSDQNLLKEGILPPALIHGHAGFLRPCHGIKYPDNYSLHTYAVDLARSPDGRWWVVADRTQAPSGAGYALENRLIISSAFPELFRDLNVQRLSGFFATMRDSLAYWGRVCAANQSRSNPKIKALGEGEQPLTVLLTPGPYNETYHEQSYLAGYLGFPLVQGNDLTVRNGVVWLKTLSGLKPVHTILRRLDDDFCDPLELNSISVLGIAGLTEVARRGNVLIANSLGSNLLQTGALLGFLPSLCRRLLGESLLMPSVATWWCGEPHALETVIENLHTLVIKPAFPQINEQPIFGEDLNHTERDALIAKLCANPQNYVAQEQVKISQAPVWNAETGKDEPALGSLAVGLRVYACATPQGYVVMPGGLTRVASGQDERVITMQNGGTSKDTWVTAPYVTSYRSLLRKTSSSRDLVKGNANLSSRMVENLFWFGRYAVRNHHFSRLLRTAIHCFMEFTTEHRAMEWPTIQGLCNWYGLMSADNEENPRIKSSEALGSLAEPELSDELIESLLVSGIFSSDSPSLASHIQGFQTLAFNLRERLSSDCWRNINQMAQRFTDSPESATLSEGLLILDETTASLVTLSGFTLDGMTRDQGWRFMSIGRRIERLQFLCTLLSRALKMPAESNLDWVLELTDSIVTYRYRYSSQAEWLPMLDLILMDENNPNAMVFQLKGLIKYLAQITATYGSGGEGQFIGRLAALRLFDPDVVFRQGNAELIAWLDETYNASIALSDSLSHRFFSYSGQLQELSAQEISQQEIFNF</sequence>
<evidence type="ECO:0000259" key="2">
    <source>
        <dbReference type="Pfam" id="PF04168"/>
    </source>
</evidence>
<proteinExistence type="predicted"/>
<evidence type="ECO:0000313" key="5">
    <source>
        <dbReference type="Proteomes" id="UP000826722"/>
    </source>
</evidence>
<evidence type="ECO:0008006" key="6">
    <source>
        <dbReference type="Google" id="ProtNLM"/>
    </source>
</evidence>
<name>A0A8D5GAR4_9PROT</name>
<dbReference type="Gene3D" id="3.30.1490.270">
    <property type="match status" value="1"/>
</dbReference>
<dbReference type="PANTHER" id="PTHR34595:SF2">
    <property type="entry name" value="BLR2978 PROTEIN"/>
    <property type="match status" value="1"/>
</dbReference>
<dbReference type="KEGG" id="mpau:ZMTM_03670"/>
<evidence type="ECO:0000259" key="3">
    <source>
        <dbReference type="Pfam" id="PF14403"/>
    </source>
</evidence>
<dbReference type="Gene3D" id="3.40.50.11290">
    <property type="match status" value="1"/>
</dbReference>
<evidence type="ECO:0000256" key="1">
    <source>
        <dbReference type="SAM" id="MobiDB-lite"/>
    </source>
</evidence>
<dbReference type="InterPro" id="IPR025841">
    <property type="entry name" value="CP_ATPgrasp_2"/>
</dbReference>
<feature type="compositionally biased region" description="Polar residues" evidence="1">
    <location>
        <begin position="1"/>
        <end position="11"/>
    </location>
</feature>
<feature type="region of interest" description="Disordered" evidence="1">
    <location>
        <begin position="1"/>
        <end position="26"/>
    </location>
</feature>
<dbReference type="SUPFAM" id="SSF56059">
    <property type="entry name" value="Glutathione synthetase ATP-binding domain-like"/>
    <property type="match status" value="1"/>
</dbReference>
<dbReference type="Proteomes" id="UP000826722">
    <property type="component" value="Chromosome"/>
</dbReference>
<organism evidence="4 5">
    <name type="scientific">Methyloradius palustris</name>
    <dbReference type="NCBI Taxonomy" id="2778876"/>
    <lineage>
        <taxon>Bacteria</taxon>
        <taxon>Pseudomonadati</taxon>
        <taxon>Pseudomonadota</taxon>
        <taxon>Betaproteobacteria</taxon>
        <taxon>Nitrosomonadales</taxon>
        <taxon>Methylophilaceae</taxon>
        <taxon>Methyloradius</taxon>
    </lineage>
</organism>
<keyword evidence="5" id="KW-1185">Reference proteome</keyword>
<evidence type="ECO:0000313" key="4">
    <source>
        <dbReference type="EMBL" id="BCM24108.1"/>
    </source>
</evidence>
<protein>
    <recommendedName>
        <fullName evidence="6">DUF403 domain-containing protein</fullName>
    </recommendedName>
</protein>
<dbReference type="InterPro" id="IPR051680">
    <property type="entry name" value="ATP-dep_Glu-Cys_Ligase-2"/>
</dbReference>
<dbReference type="Pfam" id="PF04168">
    <property type="entry name" value="Alpha-E"/>
    <property type="match status" value="1"/>
</dbReference>